<dbReference type="Proteomes" id="UP000003250">
    <property type="component" value="Unassembled WGS sequence"/>
</dbReference>
<dbReference type="Pfam" id="PF01636">
    <property type="entry name" value="APH"/>
    <property type="match status" value="1"/>
</dbReference>
<dbReference type="EMBL" id="AHAM01000149">
    <property type="protein sequence ID" value="EHK55724.1"/>
    <property type="molecule type" value="Genomic_DNA"/>
</dbReference>
<dbReference type="Gene3D" id="3.30.200.20">
    <property type="entry name" value="Phosphorylase Kinase, domain 1"/>
    <property type="match status" value="1"/>
</dbReference>
<feature type="domain" description="Aminoglycoside phosphotransferase" evidence="1">
    <location>
        <begin position="35"/>
        <end position="246"/>
    </location>
</feature>
<keyword evidence="2" id="KW-0418">Kinase</keyword>
<dbReference type="AlphaFoldDB" id="H0HU88"/>
<dbReference type="PANTHER" id="PTHR22603">
    <property type="entry name" value="CHOLINE/ETHANOALAMINE KINASE"/>
    <property type="match status" value="1"/>
</dbReference>
<dbReference type="PANTHER" id="PTHR22603:SF66">
    <property type="entry name" value="ETHANOLAMINE KINASE"/>
    <property type="match status" value="1"/>
</dbReference>
<dbReference type="RefSeq" id="WP_008837348.1">
    <property type="nucleotide sequence ID" value="NZ_AHAM01000149.1"/>
</dbReference>
<dbReference type="InterPro" id="IPR002575">
    <property type="entry name" value="Aminoglycoside_PTrfase"/>
</dbReference>
<keyword evidence="3" id="KW-1185">Reference proteome</keyword>
<organism evidence="2 3">
    <name type="scientific">Mesorhizobium alhagi CCNWXJ12-2</name>
    <dbReference type="NCBI Taxonomy" id="1107882"/>
    <lineage>
        <taxon>Bacteria</taxon>
        <taxon>Pseudomonadati</taxon>
        <taxon>Pseudomonadota</taxon>
        <taxon>Alphaproteobacteria</taxon>
        <taxon>Hyphomicrobiales</taxon>
        <taxon>Phyllobacteriaceae</taxon>
        <taxon>Allomesorhizobium</taxon>
    </lineage>
</organism>
<dbReference type="SUPFAM" id="SSF56112">
    <property type="entry name" value="Protein kinase-like (PK-like)"/>
    <property type="match status" value="1"/>
</dbReference>
<proteinExistence type="predicted"/>
<protein>
    <submittedName>
        <fullName evidence="2">Choline/ethanolamine kinase</fullName>
    </submittedName>
</protein>
<dbReference type="GO" id="GO:0004305">
    <property type="term" value="F:ethanolamine kinase activity"/>
    <property type="evidence" value="ECO:0007669"/>
    <property type="project" value="TreeGrafter"/>
</dbReference>
<accession>H0HU88</accession>
<dbReference type="GO" id="GO:0005737">
    <property type="term" value="C:cytoplasm"/>
    <property type="evidence" value="ECO:0007669"/>
    <property type="project" value="TreeGrafter"/>
</dbReference>
<dbReference type="PATRIC" id="fig|1107882.3.peg.3649"/>
<sequence length="309" mass="34242">MLIEGDAMLDKPELRAALEAVPFLRGYDGPVERLGGLTNLVFRVGDHCLRIPGKGTEEYINRANEKIAASEAARAGVSPEVLHFDDRSGVMVTRFLPAVKTMTPETFRSVEGAPGRAGMAFRKLHTSGAVFPFRFELFTMIDGYLGILSSKDVALPAGYHDVVREAQSVRSALATHPAPLTACHCDPLCENFLDTGERMWIVDWEYSGMNDPMWDLGDLSVEAGFDAAQDEEMILAYFGGEPSASEFGRIVIYKALCDLLWTLWGLIQLANGNPADDFRAYADTRFARCKALMEKPDFARHIEAIRQDR</sequence>
<name>H0HU88_9HYPH</name>
<dbReference type="GO" id="GO:0006646">
    <property type="term" value="P:phosphatidylethanolamine biosynthetic process"/>
    <property type="evidence" value="ECO:0007669"/>
    <property type="project" value="TreeGrafter"/>
</dbReference>
<evidence type="ECO:0000313" key="2">
    <source>
        <dbReference type="EMBL" id="EHK55724.1"/>
    </source>
</evidence>
<reference evidence="2 3" key="1">
    <citation type="journal article" date="2012" name="J. Bacteriol.">
        <title>Draft Genome Sequence of Mesorhizobium alhagi CCNWXJ12-2T, a Novel Salt-Resistant Species Isolated from the Desert of Northwestern China.</title>
        <authorList>
            <person name="Zhou M."/>
            <person name="Chen W."/>
            <person name="Chen H."/>
            <person name="Wei G."/>
        </authorList>
    </citation>
    <scope>NUCLEOTIDE SEQUENCE [LARGE SCALE GENOMIC DNA]</scope>
    <source>
        <strain evidence="2 3">CCNWXJ12-2</strain>
    </source>
</reference>
<gene>
    <name evidence="2" type="ORF">MAXJ12_18648</name>
</gene>
<dbReference type="InterPro" id="IPR011009">
    <property type="entry name" value="Kinase-like_dom_sf"/>
</dbReference>
<keyword evidence="2" id="KW-0808">Transferase</keyword>
<dbReference type="Gene3D" id="3.90.1200.10">
    <property type="match status" value="1"/>
</dbReference>
<dbReference type="CDD" id="cd05151">
    <property type="entry name" value="ChoK-like"/>
    <property type="match status" value="1"/>
</dbReference>
<evidence type="ECO:0000259" key="1">
    <source>
        <dbReference type="Pfam" id="PF01636"/>
    </source>
</evidence>
<evidence type="ECO:0000313" key="3">
    <source>
        <dbReference type="Proteomes" id="UP000003250"/>
    </source>
</evidence>